<sequence>MTFDPTQHSMLPTRHFDDFAVGEVFRAPSRTMTEGVFAAFQASSGDNHPIHYDRVYLARLGHRDLMAHGYQTLIQAAIGASPLAHQMGEALIGFLAQSSRFLAPVYCGDTLYPAFEITGLRRQASTGVMELAVTIHNQDGVLVVSGTQDYLMRL</sequence>
<accession>A0ABW4EAZ0</accession>
<gene>
    <name evidence="2" type="ORF">ACFTOW_00990</name>
</gene>
<dbReference type="InterPro" id="IPR052342">
    <property type="entry name" value="MCH/BMMD"/>
</dbReference>
<dbReference type="Pfam" id="PF01575">
    <property type="entry name" value="MaoC_dehydratas"/>
    <property type="match status" value="1"/>
</dbReference>
<protein>
    <submittedName>
        <fullName evidence="2">MaoC family dehydratase</fullName>
    </submittedName>
</protein>
<evidence type="ECO:0000259" key="1">
    <source>
        <dbReference type="Pfam" id="PF01575"/>
    </source>
</evidence>
<dbReference type="PANTHER" id="PTHR43664">
    <property type="entry name" value="MONOAMINE OXIDASE-RELATED"/>
    <property type="match status" value="1"/>
</dbReference>
<dbReference type="InterPro" id="IPR029069">
    <property type="entry name" value="HotDog_dom_sf"/>
</dbReference>
<dbReference type="RefSeq" id="WP_379912159.1">
    <property type="nucleotide sequence ID" value="NZ_JBHUDD010000005.1"/>
</dbReference>
<dbReference type="PANTHER" id="PTHR43664:SF1">
    <property type="entry name" value="BETA-METHYLMALYL-COA DEHYDRATASE"/>
    <property type="match status" value="1"/>
</dbReference>
<keyword evidence="3" id="KW-1185">Reference proteome</keyword>
<feature type="domain" description="MaoC-like" evidence="1">
    <location>
        <begin position="21"/>
        <end position="133"/>
    </location>
</feature>
<dbReference type="InterPro" id="IPR002539">
    <property type="entry name" value="MaoC-like_dom"/>
</dbReference>
<dbReference type="SUPFAM" id="SSF54637">
    <property type="entry name" value="Thioesterase/thiol ester dehydrase-isomerase"/>
    <property type="match status" value="1"/>
</dbReference>
<organism evidence="2 3">
    <name type="scientific">Lacimonas salitolerans</name>
    <dbReference type="NCBI Taxonomy" id="1323750"/>
    <lineage>
        <taxon>Bacteria</taxon>
        <taxon>Pseudomonadati</taxon>
        <taxon>Pseudomonadota</taxon>
        <taxon>Alphaproteobacteria</taxon>
        <taxon>Rhodobacterales</taxon>
        <taxon>Paracoccaceae</taxon>
        <taxon>Lacimonas</taxon>
    </lineage>
</organism>
<evidence type="ECO:0000313" key="2">
    <source>
        <dbReference type="EMBL" id="MFD1507985.1"/>
    </source>
</evidence>
<dbReference type="Proteomes" id="UP001597186">
    <property type="component" value="Unassembled WGS sequence"/>
</dbReference>
<evidence type="ECO:0000313" key="3">
    <source>
        <dbReference type="Proteomes" id="UP001597186"/>
    </source>
</evidence>
<comment type="caution">
    <text evidence="2">The sequence shown here is derived from an EMBL/GenBank/DDBJ whole genome shotgun (WGS) entry which is preliminary data.</text>
</comment>
<dbReference type="CDD" id="cd03441">
    <property type="entry name" value="R_hydratase_like"/>
    <property type="match status" value="1"/>
</dbReference>
<dbReference type="EMBL" id="JBHUDD010000005">
    <property type="protein sequence ID" value="MFD1507985.1"/>
    <property type="molecule type" value="Genomic_DNA"/>
</dbReference>
<proteinExistence type="predicted"/>
<name>A0ABW4EAZ0_9RHOB</name>
<reference evidence="3" key="1">
    <citation type="journal article" date="2019" name="Int. J. Syst. Evol. Microbiol.">
        <title>The Global Catalogue of Microorganisms (GCM) 10K type strain sequencing project: providing services to taxonomists for standard genome sequencing and annotation.</title>
        <authorList>
            <consortium name="The Broad Institute Genomics Platform"/>
            <consortium name="The Broad Institute Genome Sequencing Center for Infectious Disease"/>
            <person name="Wu L."/>
            <person name="Ma J."/>
        </authorList>
    </citation>
    <scope>NUCLEOTIDE SEQUENCE [LARGE SCALE GENOMIC DNA]</scope>
    <source>
        <strain evidence="3">CGMCC 1.12477</strain>
    </source>
</reference>
<dbReference type="Gene3D" id="3.10.129.10">
    <property type="entry name" value="Hotdog Thioesterase"/>
    <property type="match status" value="1"/>
</dbReference>